<feature type="chain" id="PRO_5038952550" evidence="2">
    <location>
        <begin position="24"/>
        <end position="579"/>
    </location>
</feature>
<sequence length="579" mass="65524">MKKTMLTKVVGLLLILTMLTMVACSRSDNEGKDNSTSKENSGSKDGKAANDSGTDDVSNEHITISMYNDATPPDFYPEETPIGQKILENTNVTLEIEYLVDDAETKEGLLLVSNELPDLISTRNVSKFIEAGVVVPLDDYIEKYGEDLKRVYGDDLELLRASDGHIYSISNSRGLAPWSKQPGKAMYIQQAVLQEFDYPEITTIDAYFDIIKKYQDKYPEINGQKTLGFTMLSDDWRFGIGVLGPIKFINGYQDDGEVLVDEVNGTYKSRLLYASPEAKAYFKKVNEMYLGGYFDESSFTSNYDQYNEKLTQGRVLGMHDQYWQIEQANSAILASDYPERAYVGLPILAEEGITEYYNQPTPVEASKGLMISTSCKDPERVFKFLNDLLKEENQKLNFWGEEGVEYTVADDGSFVFTDEQLALWQDDNYLRSRGVKAFDYPYPVISNLQYYSDGNIGRPNGDPDFMKASYTVLDLEVCDAYGWETLQSGFTYEPTRAYGFAWSMNPRTNNNEDATYALATAGDLMKSYVPKLILTDEGDFNSVWEEYAEKMDKINVSDYTDFIDAKIVERIEANNPSLQ</sequence>
<dbReference type="Proteomes" id="UP000683246">
    <property type="component" value="Chromosome"/>
</dbReference>
<dbReference type="Gene3D" id="3.40.190.10">
    <property type="entry name" value="Periplasmic binding protein-like II"/>
    <property type="match status" value="2"/>
</dbReference>
<accession>A0A8J8MK47</accession>
<dbReference type="PANTHER" id="PTHR43649">
    <property type="entry name" value="ARABINOSE-BINDING PROTEIN-RELATED"/>
    <property type="match status" value="1"/>
</dbReference>
<gene>
    <name evidence="3" type="ORF">HZI73_10860</name>
</gene>
<protein>
    <submittedName>
        <fullName evidence="3">Extracellular solute-binding protein</fullName>
    </submittedName>
</protein>
<name>A0A8J8MK47_9FIRM</name>
<dbReference type="Pfam" id="PF13416">
    <property type="entry name" value="SBP_bac_8"/>
    <property type="match status" value="1"/>
</dbReference>
<feature type="signal peptide" evidence="2">
    <location>
        <begin position="1"/>
        <end position="23"/>
    </location>
</feature>
<feature type="compositionally biased region" description="Basic and acidic residues" evidence="1">
    <location>
        <begin position="27"/>
        <end position="48"/>
    </location>
</feature>
<dbReference type="RefSeq" id="WP_212698253.1">
    <property type="nucleotide sequence ID" value="NZ_CP058649.1"/>
</dbReference>
<feature type="region of interest" description="Disordered" evidence="1">
    <location>
        <begin position="27"/>
        <end position="58"/>
    </location>
</feature>
<evidence type="ECO:0000256" key="1">
    <source>
        <dbReference type="SAM" id="MobiDB-lite"/>
    </source>
</evidence>
<evidence type="ECO:0000313" key="3">
    <source>
        <dbReference type="EMBL" id="QUI22758.1"/>
    </source>
</evidence>
<keyword evidence="2" id="KW-0732">Signal</keyword>
<dbReference type="KEGG" id="vpy:HZI73_10860"/>
<dbReference type="InterPro" id="IPR050490">
    <property type="entry name" value="Bact_solute-bd_prot1"/>
</dbReference>
<dbReference type="InterPro" id="IPR006059">
    <property type="entry name" value="SBP"/>
</dbReference>
<reference evidence="3" key="1">
    <citation type="submission" date="2020-07" db="EMBL/GenBank/DDBJ databases">
        <title>Vallitalea pronyensis genome.</title>
        <authorList>
            <person name="Postec A."/>
        </authorList>
    </citation>
    <scope>NUCLEOTIDE SEQUENCE</scope>
    <source>
        <strain evidence="3">FatNI3</strain>
    </source>
</reference>
<evidence type="ECO:0000256" key="2">
    <source>
        <dbReference type="SAM" id="SignalP"/>
    </source>
</evidence>
<dbReference type="EMBL" id="CP058649">
    <property type="protein sequence ID" value="QUI22758.1"/>
    <property type="molecule type" value="Genomic_DNA"/>
</dbReference>
<dbReference type="PROSITE" id="PS51257">
    <property type="entry name" value="PROKAR_LIPOPROTEIN"/>
    <property type="match status" value="1"/>
</dbReference>
<organism evidence="3 4">
    <name type="scientific">Vallitalea pronyensis</name>
    <dbReference type="NCBI Taxonomy" id="1348613"/>
    <lineage>
        <taxon>Bacteria</taxon>
        <taxon>Bacillati</taxon>
        <taxon>Bacillota</taxon>
        <taxon>Clostridia</taxon>
        <taxon>Lachnospirales</taxon>
        <taxon>Vallitaleaceae</taxon>
        <taxon>Vallitalea</taxon>
    </lineage>
</organism>
<evidence type="ECO:0000313" key="4">
    <source>
        <dbReference type="Proteomes" id="UP000683246"/>
    </source>
</evidence>
<dbReference type="PANTHER" id="PTHR43649:SF12">
    <property type="entry name" value="DIACETYLCHITOBIOSE BINDING PROTEIN DASA"/>
    <property type="match status" value="1"/>
</dbReference>
<keyword evidence="4" id="KW-1185">Reference proteome</keyword>
<proteinExistence type="predicted"/>
<dbReference type="AlphaFoldDB" id="A0A8J8MK47"/>
<dbReference type="SUPFAM" id="SSF53850">
    <property type="entry name" value="Periplasmic binding protein-like II"/>
    <property type="match status" value="1"/>
</dbReference>